<name>A0AAN8ICB3_9EURO</name>
<evidence type="ECO:0000313" key="1">
    <source>
        <dbReference type="EMBL" id="KAK5958340.1"/>
    </source>
</evidence>
<dbReference type="Proteomes" id="UP001316803">
    <property type="component" value="Unassembled WGS sequence"/>
</dbReference>
<sequence>MLSARSFTISASISQTSCSMAKLTPLADLPEGSTLPGEVVNLIAKQTLLPEWNPDVVSDEIQATRLDFSLINVSKSTRAATLKALAEDTVFVRLTYSNCEYCPPCRDFWTKMKHSDPFRNKLGSFFPDILPTGFPIGELQAANGLLMSTIDIDVSPHSGCAKTNCVDSKGFQVSKLNVLAMCHTIQAHLDYYTDIDIFCMPVAKKTVEPMKNTLLDMAHLVRGTNQCTVKLHGLPDAHSLSDTLNTALISTNYQLAFEERLCVWEHQLQHIKDILADGIPTHQIFPLIQSLTSKEENDLFMRSFLVDESFPGAIPRATPEESTRFTRIRLQFYTLYFNGLAEYFLRKPNTRPTQRHPLLAYSQGEYDWEWDTKSGLKQAITHASREDADSEIKALACAALTARAQLYVAVARRAAIPHTLSRTFTLPCMLRDEIWRGPRWMIGPYIGNIYMFLDNEPGSYITEARDDLEWVYEHAKLIQDANARSVVMGSSMRFIRWGLWSMRR</sequence>
<keyword evidence="2" id="KW-1185">Reference proteome</keyword>
<gene>
    <name evidence="1" type="ORF">OHC33_000182</name>
</gene>
<dbReference type="EMBL" id="JAKLMC020000001">
    <property type="protein sequence ID" value="KAK5958340.1"/>
    <property type="molecule type" value="Genomic_DNA"/>
</dbReference>
<protein>
    <submittedName>
        <fullName evidence="1">Uncharacterized protein</fullName>
    </submittedName>
</protein>
<dbReference type="AlphaFoldDB" id="A0AAN8ICB3"/>
<organism evidence="1 2">
    <name type="scientific">Knufia fluminis</name>
    <dbReference type="NCBI Taxonomy" id="191047"/>
    <lineage>
        <taxon>Eukaryota</taxon>
        <taxon>Fungi</taxon>
        <taxon>Dikarya</taxon>
        <taxon>Ascomycota</taxon>
        <taxon>Pezizomycotina</taxon>
        <taxon>Eurotiomycetes</taxon>
        <taxon>Chaetothyriomycetidae</taxon>
        <taxon>Chaetothyriales</taxon>
        <taxon>Trichomeriaceae</taxon>
        <taxon>Knufia</taxon>
    </lineage>
</organism>
<proteinExistence type="predicted"/>
<reference evidence="1 2" key="1">
    <citation type="submission" date="2022-12" db="EMBL/GenBank/DDBJ databases">
        <title>Genomic features and morphological characterization of a novel Knufia sp. strain isolated from spacecraft assembly facility.</title>
        <authorList>
            <person name="Teixeira M."/>
            <person name="Chander A.M."/>
            <person name="Stajich J.E."/>
            <person name="Venkateswaran K."/>
        </authorList>
    </citation>
    <scope>NUCLEOTIDE SEQUENCE [LARGE SCALE GENOMIC DNA]</scope>
    <source>
        <strain evidence="1 2">FJI-L2-BK-P2</strain>
    </source>
</reference>
<accession>A0AAN8ICB3</accession>
<comment type="caution">
    <text evidence="1">The sequence shown here is derived from an EMBL/GenBank/DDBJ whole genome shotgun (WGS) entry which is preliminary data.</text>
</comment>
<evidence type="ECO:0000313" key="2">
    <source>
        <dbReference type="Proteomes" id="UP001316803"/>
    </source>
</evidence>